<evidence type="ECO:0000259" key="6">
    <source>
        <dbReference type="Pfam" id="PF04321"/>
    </source>
</evidence>
<evidence type="ECO:0000256" key="5">
    <source>
        <dbReference type="RuleBase" id="RU364082"/>
    </source>
</evidence>
<comment type="function">
    <text evidence="5">Catalyzes the reduction of dTDP-6-deoxy-L-lyxo-4-hexulose to yield dTDP-L-rhamnose.</text>
</comment>
<dbReference type="Proteomes" id="UP000294506">
    <property type="component" value="Unassembled WGS sequence"/>
</dbReference>
<name>A0A4R7FVF8_9MICC</name>
<dbReference type="InterPro" id="IPR005913">
    <property type="entry name" value="dTDP_dehydrorham_reduct"/>
</dbReference>
<dbReference type="PANTHER" id="PTHR10491:SF4">
    <property type="entry name" value="METHIONINE ADENOSYLTRANSFERASE 2 SUBUNIT BETA"/>
    <property type="match status" value="1"/>
</dbReference>
<dbReference type="GO" id="GO:0019305">
    <property type="term" value="P:dTDP-rhamnose biosynthetic process"/>
    <property type="evidence" value="ECO:0007669"/>
    <property type="project" value="UniProtKB-UniPathway"/>
</dbReference>
<comment type="similarity">
    <text evidence="1">Belongs to the dTDP-4-dehydrorhamnose 3,5-epimerase family.</text>
</comment>
<dbReference type="RefSeq" id="WP_133726653.1">
    <property type="nucleotide sequence ID" value="NZ_SOAN01000013.1"/>
</dbReference>
<dbReference type="EC" id="1.1.1.133" evidence="5"/>
<keyword evidence="8" id="KW-1185">Reference proteome</keyword>
<proteinExistence type="inferred from homology"/>
<comment type="caution">
    <text evidence="7">The sequence shown here is derived from an EMBL/GenBank/DDBJ whole genome shotgun (WGS) entry which is preliminary data.</text>
</comment>
<dbReference type="InterPro" id="IPR029903">
    <property type="entry name" value="RmlD-like-bd"/>
</dbReference>
<dbReference type="SUPFAM" id="SSF51182">
    <property type="entry name" value="RmlC-like cupins"/>
    <property type="match status" value="1"/>
</dbReference>
<reference evidence="7 8" key="1">
    <citation type="submission" date="2019-03" db="EMBL/GenBank/DDBJ databases">
        <title>Genomic Encyclopedia of Type Strains, Phase III (KMG-III): the genomes of soil and plant-associated and newly described type strains.</title>
        <authorList>
            <person name="Whitman W."/>
        </authorList>
    </citation>
    <scope>NUCLEOTIDE SEQUENCE [LARGE SCALE GENOMIC DNA]</scope>
    <source>
        <strain evidence="7 8">DSM 27373</strain>
    </source>
</reference>
<sequence>MTQSPTPKTLSVRETPIPGFKVIDLPLHGDNRGWFKENWQRQKMLALGLPDFGPVQNNISFNASLGVTRGIHGEPWDKYISVATGRVFGAWVDLREGDSFGATYWCEIDPSVAVFVPRGVGNAFQALEENTAYTYLVNDHWSAEAQSEYTFLNLADETASIPWPLDLDDGELSQKDLAHPRLENVTPMPPLKTLVIGAKGQLGRALTELWSGRTDVEFIGRDVVDLARPETLEAINWQAYRTIVNAAAYTAVDEAETAVGRAQAWSANAAGPSHLARLASEHNLTLVHISTDYVFDGTIDVHSENEPFTPLGVYGQSKAAGDHAVSTTRRHYILRTSWVIGEGKNFVHTMASLADRGISPSVVDDQFGRLTFASEIARAIDHLLTSGAKFGTYNVTNSGDVVSWSDVAKRVFELTGRESTSVKSVTTADFFAGNDMAAPRPTHSALHLDKLEATGFSAADQFEMLNSYLS</sequence>
<dbReference type="InterPro" id="IPR036291">
    <property type="entry name" value="NAD(P)-bd_dom_sf"/>
</dbReference>
<feature type="active site" description="Proton donor" evidence="3">
    <location>
        <position position="135"/>
    </location>
</feature>
<accession>A0A4R7FVF8</accession>
<keyword evidence="5" id="KW-0560">Oxidoreductase</keyword>
<dbReference type="CDD" id="cd05254">
    <property type="entry name" value="dTDP_HR_like_SDR_e"/>
    <property type="match status" value="1"/>
</dbReference>
<gene>
    <name evidence="7" type="ORF">EV640_11330</name>
</gene>
<evidence type="ECO:0000313" key="7">
    <source>
        <dbReference type="EMBL" id="TDS82691.1"/>
    </source>
</evidence>
<feature type="domain" description="RmlD-like substrate binding" evidence="6">
    <location>
        <begin position="192"/>
        <end position="462"/>
    </location>
</feature>
<dbReference type="GO" id="GO:0008830">
    <property type="term" value="F:dTDP-4-dehydrorhamnose 3,5-epimerase activity"/>
    <property type="evidence" value="ECO:0007669"/>
    <property type="project" value="InterPro"/>
</dbReference>
<dbReference type="Gene3D" id="3.90.25.10">
    <property type="entry name" value="UDP-galactose 4-epimerase, domain 1"/>
    <property type="match status" value="1"/>
</dbReference>
<dbReference type="PANTHER" id="PTHR10491">
    <property type="entry name" value="DTDP-4-DEHYDRORHAMNOSE REDUCTASE"/>
    <property type="match status" value="1"/>
</dbReference>
<feature type="site" description="Participates in a stacking interaction with the thymidine ring of dTDP-4-oxo-6-deoxyglucose" evidence="4">
    <location>
        <position position="141"/>
    </location>
</feature>
<evidence type="ECO:0000256" key="3">
    <source>
        <dbReference type="PIRSR" id="PIRSR600888-1"/>
    </source>
</evidence>
<evidence type="ECO:0000313" key="8">
    <source>
        <dbReference type="Proteomes" id="UP000294506"/>
    </source>
</evidence>
<evidence type="ECO:0000256" key="4">
    <source>
        <dbReference type="PIRSR" id="PIRSR600888-3"/>
    </source>
</evidence>
<comment type="similarity">
    <text evidence="2 5">Belongs to the dTDP-4-dehydrorhamnose reductase family.</text>
</comment>
<dbReference type="Pfam" id="PF00908">
    <property type="entry name" value="dTDP_sugar_isom"/>
    <property type="match status" value="1"/>
</dbReference>
<dbReference type="Gene3D" id="3.40.50.720">
    <property type="entry name" value="NAD(P)-binding Rossmann-like Domain"/>
    <property type="match status" value="1"/>
</dbReference>
<dbReference type="UniPathway" id="UPA00124"/>
<dbReference type="SUPFAM" id="SSF51735">
    <property type="entry name" value="NAD(P)-binding Rossmann-fold domains"/>
    <property type="match status" value="1"/>
</dbReference>
<dbReference type="EMBL" id="SOAN01000013">
    <property type="protein sequence ID" value="TDS82691.1"/>
    <property type="molecule type" value="Genomic_DNA"/>
</dbReference>
<evidence type="ECO:0000256" key="2">
    <source>
        <dbReference type="ARBA" id="ARBA00010944"/>
    </source>
</evidence>
<dbReference type="InterPro" id="IPR011051">
    <property type="entry name" value="RmlC_Cupin_sf"/>
</dbReference>
<evidence type="ECO:0000256" key="1">
    <source>
        <dbReference type="ARBA" id="ARBA00010154"/>
    </source>
</evidence>
<dbReference type="InterPro" id="IPR000888">
    <property type="entry name" value="RmlC-like"/>
</dbReference>
<keyword evidence="5" id="KW-0521">NADP</keyword>
<dbReference type="Pfam" id="PF04321">
    <property type="entry name" value="RmlD_sub_bind"/>
    <property type="match status" value="1"/>
</dbReference>
<dbReference type="InterPro" id="IPR014710">
    <property type="entry name" value="RmlC-like_jellyroll"/>
</dbReference>
<dbReference type="GO" id="GO:0008831">
    <property type="term" value="F:dTDP-4-dehydrorhamnose reductase activity"/>
    <property type="evidence" value="ECO:0007669"/>
    <property type="project" value="UniProtKB-EC"/>
</dbReference>
<dbReference type="Gene3D" id="2.60.120.10">
    <property type="entry name" value="Jelly Rolls"/>
    <property type="match status" value="1"/>
</dbReference>
<dbReference type="AlphaFoldDB" id="A0A4R7FVF8"/>
<protein>
    <recommendedName>
        <fullName evidence="5">dTDP-4-dehydrorhamnose reductase</fullName>
        <ecNumber evidence="5">1.1.1.133</ecNumber>
    </recommendedName>
</protein>
<feature type="active site" description="Proton acceptor" evidence="3">
    <location>
        <position position="72"/>
    </location>
</feature>
<organism evidence="7 8">
    <name type="scientific">Nesterenkonia aurantiaca</name>
    <dbReference type="NCBI Taxonomy" id="1436010"/>
    <lineage>
        <taxon>Bacteria</taxon>
        <taxon>Bacillati</taxon>
        <taxon>Actinomycetota</taxon>
        <taxon>Actinomycetes</taxon>
        <taxon>Micrococcales</taxon>
        <taxon>Micrococcaceae</taxon>
        <taxon>Nesterenkonia</taxon>
    </lineage>
</organism>
<comment type="pathway">
    <text evidence="5">Carbohydrate biosynthesis; dTDP-L-rhamnose biosynthesis.</text>
</comment>